<dbReference type="FunCoup" id="A0A7E5VDX1">
    <property type="interactions" value="2131"/>
</dbReference>
<feature type="region of interest" description="Disordered" evidence="13">
    <location>
        <begin position="89"/>
        <end position="271"/>
    </location>
</feature>
<evidence type="ECO:0000259" key="14">
    <source>
        <dbReference type="PROSITE" id="PS50172"/>
    </source>
</evidence>
<feature type="compositionally biased region" description="Basic and acidic residues" evidence="13">
    <location>
        <begin position="395"/>
        <end position="455"/>
    </location>
</feature>
<dbReference type="PROSITE" id="PS50172">
    <property type="entry name" value="BRCT"/>
    <property type="match status" value="1"/>
</dbReference>
<dbReference type="GO" id="GO:0016887">
    <property type="term" value="F:ATP hydrolysis activity"/>
    <property type="evidence" value="ECO:0007669"/>
    <property type="project" value="InterPro"/>
</dbReference>
<accession>A0A7E5VDX1</accession>
<dbReference type="InParanoid" id="A0A7E5VDX1"/>
<keyword evidence="6 12" id="KW-0547">Nucleotide-binding</keyword>
<dbReference type="Gene3D" id="3.40.50.10190">
    <property type="entry name" value="BRCT domain"/>
    <property type="match status" value="1"/>
</dbReference>
<dbReference type="Pfam" id="PF00533">
    <property type="entry name" value="BRCT"/>
    <property type="match status" value="1"/>
</dbReference>
<dbReference type="GO" id="GO:0003689">
    <property type="term" value="F:DNA clamp loader activity"/>
    <property type="evidence" value="ECO:0007669"/>
    <property type="project" value="UniProtKB-UniRule"/>
</dbReference>
<evidence type="ECO:0000256" key="5">
    <source>
        <dbReference type="ARBA" id="ARBA00022705"/>
    </source>
</evidence>
<dbReference type="GO" id="GO:0005663">
    <property type="term" value="C:DNA replication factor C complex"/>
    <property type="evidence" value="ECO:0007669"/>
    <property type="project" value="InterPro"/>
</dbReference>
<dbReference type="GO" id="GO:0005634">
    <property type="term" value="C:nucleus"/>
    <property type="evidence" value="ECO:0007669"/>
    <property type="project" value="UniProtKB-SubCell"/>
</dbReference>
<evidence type="ECO:0000256" key="2">
    <source>
        <dbReference type="ARBA" id="ARBA00006116"/>
    </source>
</evidence>
<feature type="compositionally biased region" description="Basic residues" evidence="13">
    <location>
        <begin position="95"/>
        <end position="105"/>
    </location>
</feature>
<name>A0A7E5VDX1_TRINI</name>
<dbReference type="CDD" id="cd18140">
    <property type="entry name" value="HLD_clamp_RFC"/>
    <property type="match status" value="1"/>
</dbReference>
<dbReference type="SMART" id="SM00382">
    <property type="entry name" value="AAA"/>
    <property type="match status" value="1"/>
</dbReference>
<dbReference type="InterPro" id="IPR012178">
    <property type="entry name" value="RFC1"/>
</dbReference>
<feature type="compositionally biased region" description="Acidic residues" evidence="13">
    <location>
        <begin position="247"/>
        <end position="261"/>
    </location>
</feature>
<dbReference type="KEGG" id="tnl:113492940"/>
<comment type="subunit">
    <text evidence="11">Large subunit of the RFC complex, an heteropentameric complex consisting of RFC1 and four small subunits RFC2, RFC3, RFC4 and RFC5; the RFC complex interacts with PCNA and the interaction involves RFC1.</text>
</comment>
<comment type="similarity">
    <text evidence="2 12">Belongs to the activator 1 large subunit family.</text>
</comment>
<evidence type="ECO:0000256" key="8">
    <source>
        <dbReference type="ARBA" id="ARBA00023125"/>
    </source>
</evidence>
<gene>
    <name evidence="16" type="primary">LOC113492940</name>
</gene>
<dbReference type="Gene3D" id="1.10.8.60">
    <property type="match status" value="1"/>
</dbReference>
<feature type="region of interest" description="Disordered" evidence="13">
    <location>
        <begin position="15"/>
        <end position="44"/>
    </location>
</feature>
<evidence type="ECO:0000256" key="11">
    <source>
        <dbReference type="ARBA" id="ARBA00064311"/>
    </source>
</evidence>
<evidence type="ECO:0000256" key="3">
    <source>
        <dbReference type="ARBA" id="ARBA00020401"/>
    </source>
</evidence>
<dbReference type="InterPro" id="IPR001357">
    <property type="entry name" value="BRCT_dom"/>
</dbReference>
<dbReference type="InterPro" id="IPR027417">
    <property type="entry name" value="P-loop_NTPase"/>
</dbReference>
<dbReference type="PANTHER" id="PTHR23389:SF6">
    <property type="entry name" value="REPLICATION FACTOR C SUBUNIT 1"/>
    <property type="match status" value="1"/>
</dbReference>
<dbReference type="InterPro" id="IPR013725">
    <property type="entry name" value="DNA_replication_fac_RFC1_C"/>
</dbReference>
<dbReference type="SUPFAM" id="SSF52113">
    <property type="entry name" value="BRCT domain"/>
    <property type="match status" value="1"/>
</dbReference>
<reference evidence="16" key="1">
    <citation type="submission" date="2025-08" db="UniProtKB">
        <authorList>
            <consortium name="RefSeq"/>
        </authorList>
    </citation>
    <scope>IDENTIFICATION</scope>
</reference>
<evidence type="ECO:0000256" key="4">
    <source>
        <dbReference type="ARBA" id="ARBA00022553"/>
    </source>
</evidence>
<feature type="compositionally biased region" description="Acidic residues" evidence="13">
    <location>
        <begin position="1016"/>
        <end position="1039"/>
    </location>
</feature>
<dbReference type="Pfam" id="PF00004">
    <property type="entry name" value="AAA"/>
    <property type="match status" value="1"/>
</dbReference>
<dbReference type="InterPro" id="IPR047854">
    <property type="entry name" value="RFC_lid"/>
</dbReference>
<dbReference type="SUPFAM" id="SSF48019">
    <property type="entry name" value="post-AAA+ oligomerization domain-like"/>
    <property type="match status" value="1"/>
</dbReference>
<dbReference type="CTD" id="100035172"/>
<dbReference type="PIRSF" id="PIRSF036578">
    <property type="entry name" value="RFC1"/>
    <property type="match status" value="1"/>
</dbReference>
<evidence type="ECO:0000256" key="6">
    <source>
        <dbReference type="ARBA" id="ARBA00022741"/>
    </source>
</evidence>
<evidence type="ECO:0000313" key="15">
    <source>
        <dbReference type="Proteomes" id="UP000322000"/>
    </source>
</evidence>
<keyword evidence="7 12" id="KW-0067">ATP-binding</keyword>
<feature type="compositionally biased region" description="Basic and acidic residues" evidence="13">
    <location>
        <begin position="464"/>
        <end position="490"/>
    </location>
</feature>
<dbReference type="GO" id="GO:0006260">
    <property type="term" value="P:DNA replication"/>
    <property type="evidence" value="ECO:0007669"/>
    <property type="project" value="UniProtKB-KW"/>
</dbReference>
<feature type="compositionally biased region" description="Basic and acidic residues" evidence="13">
    <location>
        <begin position="211"/>
        <end position="222"/>
    </location>
</feature>
<dbReference type="Gene3D" id="1.20.272.10">
    <property type="match status" value="1"/>
</dbReference>
<dbReference type="InterPro" id="IPR003593">
    <property type="entry name" value="AAA+_ATPase"/>
</dbReference>
<dbReference type="FunFam" id="3.40.50.10190:FF:000001">
    <property type="entry name" value="Replication factor C subunit 1"/>
    <property type="match status" value="1"/>
</dbReference>
<evidence type="ECO:0000256" key="13">
    <source>
        <dbReference type="SAM" id="MobiDB-lite"/>
    </source>
</evidence>
<dbReference type="Pfam" id="PF08519">
    <property type="entry name" value="RFC1"/>
    <property type="match status" value="1"/>
</dbReference>
<feature type="region of interest" description="Disordered" evidence="13">
    <location>
        <begin position="58"/>
        <end position="77"/>
    </location>
</feature>
<dbReference type="GO" id="GO:0006281">
    <property type="term" value="P:DNA repair"/>
    <property type="evidence" value="ECO:0007669"/>
    <property type="project" value="InterPro"/>
</dbReference>
<dbReference type="GeneID" id="113492940"/>
<dbReference type="RefSeq" id="XP_026726477.1">
    <property type="nucleotide sequence ID" value="XM_026870676.1"/>
</dbReference>
<dbReference type="InterPro" id="IPR008921">
    <property type="entry name" value="DNA_pol3_clamp-load_cplx_C"/>
</dbReference>
<feature type="compositionally biased region" description="Polar residues" evidence="13">
    <location>
        <begin position="494"/>
        <end position="509"/>
    </location>
</feature>
<feature type="region of interest" description="Disordered" evidence="13">
    <location>
        <begin position="395"/>
        <end position="510"/>
    </location>
</feature>
<dbReference type="FunFam" id="1.20.272.10:FF:000005">
    <property type="entry name" value="Replication factor C subunit 1"/>
    <property type="match status" value="1"/>
</dbReference>
<evidence type="ECO:0000256" key="7">
    <source>
        <dbReference type="ARBA" id="ARBA00022840"/>
    </source>
</evidence>
<feature type="compositionally biased region" description="Acidic residues" evidence="13">
    <location>
        <begin position="123"/>
        <end position="132"/>
    </location>
</feature>
<protein>
    <recommendedName>
        <fullName evidence="3 12">Replication factor C subunit 1</fullName>
    </recommendedName>
</protein>
<dbReference type="PANTHER" id="PTHR23389">
    <property type="entry name" value="CHROMOSOME TRANSMISSION FIDELITY FACTOR 18"/>
    <property type="match status" value="1"/>
</dbReference>
<keyword evidence="5 12" id="KW-0235">DNA replication</keyword>
<proteinExistence type="inferred from homology"/>
<dbReference type="InterPro" id="IPR036420">
    <property type="entry name" value="BRCT_dom_sf"/>
</dbReference>
<dbReference type="FunFam" id="1.10.8.60:FF:000021">
    <property type="entry name" value="Replication factor C subunit 1"/>
    <property type="match status" value="1"/>
</dbReference>
<dbReference type="OrthoDB" id="446168at2759"/>
<feature type="domain" description="BRCT" evidence="14">
    <location>
        <begin position="316"/>
        <end position="393"/>
    </location>
</feature>
<comment type="function">
    <text evidence="10">Subunit of the replication factor C (RFC) complex which acts during elongation of primed DNA templates by DNA polymerases delta and epsilon, and is necessary for ATP-dependent loading of proliferating cell nuclear antigen (PCNA) onto primed DNA. This subunit binds to the primer-template junction. Binds the PO-B transcription element as well as other GA rich DNA sequences. Can bind single- or double-stranded DNA.</text>
</comment>
<keyword evidence="15" id="KW-1185">Reference proteome</keyword>
<dbReference type="SMART" id="SM00292">
    <property type="entry name" value="BRCT"/>
    <property type="match status" value="1"/>
</dbReference>
<evidence type="ECO:0000256" key="9">
    <source>
        <dbReference type="ARBA" id="ARBA00023242"/>
    </source>
</evidence>
<dbReference type="GO" id="GO:0005524">
    <property type="term" value="F:ATP binding"/>
    <property type="evidence" value="ECO:0007669"/>
    <property type="project" value="UniProtKB-UniRule"/>
</dbReference>
<sequence>MSRDIRTFFQLKKTPKPTVEDDDDVIPESPDVQITKPKKKDVKRRAIIKDDSDEEIFSTKKKTNNTQATNKIKSPKPALKEVKVVDMFGNEPIKRTKPLINKKKKTELGIHSDDEFEKSLLEIDNEQLESNEEASSSKIKEEKQSPTVQTDSNKTDKTPSKKKNKNNNLELNKESETSKTPSRNDGTESKTSKTNKNNQTVSNSNNSSKKSKMEYSKRKFAEFLEDGDPDLSNKKKKLNESKTKSEEIDEDMDSSFIDDSDDKNKNKKKKFNKSLNESVLTDEERHERKMHSAALYKSYLNRSGPKNLGAKEIPEGKHDCLKDCAFVLTGVLDSFEKDEITAAINQYGGVVKSGVTKKVTHVLAGEDGGPAKMAKAEELGIPIINEDQFLKMITDRSQGKPTKSESKKEIKKEKSPVKKVSKDKLSPKDKSVKDTDNHVENKTKKSPMDKIKTESKSTTSISRSKLDVNESKNHDKVKSPKNIKEEKVGIKVEPSSSKASSQVSRTTTEFTEHPANASMWVEKYKPQNIKQIIGQHGDASNVKKLMNWLTKWYVNRQAKLPKPNPYAHNDDGGYYKAVLLSGPPGVGKTTTVSLVCKEMGFDMVEFNASDTRNKTLIKEQIGELLNMTSLSGYAHGQVGKQALSKKHVLVMDEVDGMAGNEDRGGLQELIGLIKTTSVPIICMCNDRNSQKMRSLVNYCYDLRFQRPKLEQIKAAMLSICCKEGVRIPADALSQLIVSAGHDVRQTLNLLSLWAAGASDPDTLRADAKVARKDFRLGPWDVIEKVFSAEEHKTMSISDKSDLFFFDYSLGPLFVQENYLTVEPRCPKHETLQRISRAADSISLGDLVESKIRRSQAWSLLPTQAILSSVIPGFEMSGQKKGRTQFPGWLGKNSRATKFQRLCQEIHAHTRLSTSGSKSSIFLDYSSHIRDAIVNPLIKDKLDGVTKSLEVLESYHLLREDLDSLVELSLWPGKRDPTALIDSKVKAAMTRTYNKNARALPYAQAAVKRGKPKADDELAGEDEAEAEAEDDEPPDSDPENDALIKKKKTKETDKPKATKSQTKAKPSTSKKKKEK</sequence>
<evidence type="ECO:0000256" key="1">
    <source>
        <dbReference type="ARBA" id="ARBA00004123"/>
    </source>
</evidence>
<keyword evidence="8" id="KW-0238">DNA-binding</keyword>
<evidence type="ECO:0000313" key="16">
    <source>
        <dbReference type="RefSeq" id="XP_026726477.1"/>
    </source>
</evidence>
<feature type="region of interest" description="Disordered" evidence="13">
    <location>
        <begin position="1004"/>
        <end position="1074"/>
    </location>
</feature>
<comment type="subcellular location">
    <subcellularLocation>
        <location evidence="1 12">Nucleus</location>
    </subcellularLocation>
</comment>
<evidence type="ECO:0000256" key="12">
    <source>
        <dbReference type="PIRNR" id="PIRNR036578"/>
    </source>
</evidence>
<feature type="compositionally biased region" description="Low complexity" evidence="13">
    <location>
        <begin position="1057"/>
        <end position="1066"/>
    </location>
</feature>
<dbReference type="AlphaFoldDB" id="A0A7E5VDX1"/>
<dbReference type="Proteomes" id="UP000322000">
    <property type="component" value="Chromosome 4"/>
</dbReference>
<dbReference type="Pfam" id="PF25361">
    <property type="entry name" value="AAA_lid_RFC1"/>
    <property type="match status" value="1"/>
</dbReference>
<dbReference type="SUPFAM" id="SSF52540">
    <property type="entry name" value="P-loop containing nucleoside triphosphate hydrolases"/>
    <property type="match status" value="1"/>
</dbReference>
<organism evidence="15 16">
    <name type="scientific">Trichoplusia ni</name>
    <name type="common">Cabbage looper</name>
    <dbReference type="NCBI Taxonomy" id="7111"/>
    <lineage>
        <taxon>Eukaryota</taxon>
        <taxon>Metazoa</taxon>
        <taxon>Ecdysozoa</taxon>
        <taxon>Arthropoda</taxon>
        <taxon>Hexapoda</taxon>
        <taxon>Insecta</taxon>
        <taxon>Pterygota</taxon>
        <taxon>Neoptera</taxon>
        <taxon>Endopterygota</taxon>
        <taxon>Lepidoptera</taxon>
        <taxon>Glossata</taxon>
        <taxon>Ditrysia</taxon>
        <taxon>Noctuoidea</taxon>
        <taxon>Noctuidae</taxon>
        <taxon>Plusiinae</taxon>
        <taxon>Trichoplusia</taxon>
    </lineage>
</organism>
<dbReference type="CDD" id="cd00009">
    <property type="entry name" value="AAA"/>
    <property type="match status" value="1"/>
</dbReference>
<dbReference type="Gene3D" id="3.40.50.300">
    <property type="entry name" value="P-loop containing nucleotide triphosphate hydrolases"/>
    <property type="match status" value="1"/>
</dbReference>
<feature type="compositionally biased region" description="Basic and acidic residues" evidence="13">
    <location>
        <begin position="106"/>
        <end position="121"/>
    </location>
</feature>
<dbReference type="GO" id="GO:0003677">
    <property type="term" value="F:DNA binding"/>
    <property type="evidence" value="ECO:0007669"/>
    <property type="project" value="UniProtKB-KW"/>
</dbReference>
<dbReference type="InterPro" id="IPR003959">
    <property type="entry name" value="ATPase_AAA_core"/>
</dbReference>
<feature type="compositionally biased region" description="Low complexity" evidence="13">
    <location>
        <begin position="192"/>
        <end position="208"/>
    </location>
</feature>
<keyword evidence="4" id="KW-0597">Phosphoprotein</keyword>
<keyword evidence="9 12" id="KW-0539">Nucleus</keyword>
<evidence type="ECO:0000256" key="10">
    <source>
        <dbReference type="ARBA" id="ARBA00054501"/>
    </source>
</evidence>
<dbReference type="FunFam" id="3.40.50.300:FF:000395">
    <property type="entry name" value="Replication factor C subunit 1"/>
    <property type="match status" value="1"/>
</dbReference>